<feature type="domain" description="Glycosyltransferase 2-like" evidence="5">
    <location>
        <begin position="40"/>
        <end position="206"/>
    </location>
</feature>
<dbReference type="SUPFAM" id="SSF53448">
    <property type="entry name" value="Nucleotide-diphospho-sugar transferases"/>
    <property type="match status" value="1"/>
</dbReference>
<feature type="transmembrane region" description="Helical" evidence="4">
    <location>
        <begin position="277"/>
        <end position="299"/>
    </location>
</feature>
<evidence type="ECO:0000259" key="5">
    <source>
        <dbReference type="Pfam" id="PF00535"/>
    </source>
</evidence>
<keyword evidence="4" id="KW-1133">Transmembrane helix</keyword>
<organism evidence="6 7">
    <name type="scientific">Mongoliibacter ruber</name>
    <dbReference type="NCBI Taxonomy" id="1750599"/>
    <lineage>
        <taxon>Bacteria</taxon>
        <taxon>Pseudomonadati</taxon>
        <taxon>Bacteroidota</taxon>
        <taxon>Cytophagia</taxon>
        <taxon>Cytophagales</taxon>
        <taxon>Cyclobacteriaceae</taxon>
        <taxon>Mongoliibacter</taxon>
    </lineage>
</organism>
<comment type="similarity">
    <text evidence="1">Belongs to the glycosyltransferase 2 family.</text>
</comment>
<evidence type="ECO:0000313" key="7">
    <source>
        <dbReference type="Proteomes" id="UP000238157"/>
    </source>
</evidence>
<feature type="transmembrane region" description="Helical" evidence="4">
    <location>
        <begin position="306"/>
        <end position="333"/>
    </location>
</feature>
<feature type="transmembrane region" description="Helical" evidence="4">
    <location>
        <begin position="345"/>
        <end position="363"/>
    </location>
</feature>
<dbReference type="RefSeq" id="WP_106133935.1">
    <property type="nucleotide sequence ID" value="NZ_PVTR01000006.1"/>
</dbReference>
<evidence type="ECO:0000256" key="3">
    <source>
        <dbReference type="ARBA" id="ARBA00022679"/>
    </source>
</evidence>
<dbReference type="PANTHER" id="PTHR43630:SF1">
    <property type="entry name" value="POLY-BETA-1,6-N-ACETYL-D-GLUCOSAMINE SYNTHASE"/>
    <property type="match status" value="1"/>
</dbReference>
<keyword evidence="4" id="KW-0472">Membrane</keyword>
<reference evidence="6 7" key="1">
    <citation type="submission" date="2018-03" db="EMBL/GenBank/DDBJ databases">
        <title>Genomic Encyclopedia of Archaeal and Bacterial Type Strains, Phase II (KMG-II): from individual species to whole genera.</title>
        <authorList>
            <person name="Goeker M."/>
        </authorList>
    </citation>
    <scope>NUCLEOTIDE SEQUENCE [LARGE SCALE GENOMIC DNA]</scope>
    <source>
        <strain evidence="6 7">DSM 27929</strain>
    </source>
</reference>
<dbReference type="EMBL" id="PVTR01000006">
    <property type="protein sequence ID" value="PRY87654.1"/>
    <property type="molecule type" value="Genomic_DNA"/>
</dbReference>
<dbReference type="Proteomes" id="UP000238157">
    <property type="component" value="Unassembled WGS sequence"/>
</dbReference>
<accession>A0A2T0WMA3</accession>
<keyword evidence="3 6" id="KW-0808">Transferase</keyword>
<proteinExistence type="inferred from homology"/>
<evidence type="ECO:0000256" key="2">
    <source>
        <dbReference type="ARBA" id="ARBA00022676"/>
    </source>
</evidence>
<dbReference type="AlphaFoldDB" id="A0A2T0WMA3"/>
<dbReference type="Gene3D" id="3.90.550.10">
    <property type="entry name" value="Spore Coat Polysaccharide Biosynthesis Protein SpsA, Chain A"/>
    <property type="match status" value="1"/>
</dbReference>
<name>A0A2T0WMA3_9BACT</name>
<gene>
    <name evidence="6" type="ORF">CLW00_106282</name>
</gene>
<dbReference type="GO" id="GO:0016757">
    <property type="term" value="F:glycosyltransferase activity"/>
    <property type="evidence" value="ECO:0007669"/>
    <property type="project" value="UniProtKB-KW"/>
</dbReference>
<dbReference type="OrthoDB" id="9805625at2"/>
<keyword evidence="4" id="KW-0812">Transmembrane</keyword>
<evidence type="ECO:0000256" key="4">
    <source>
        <dbReference type="SAM" id="Phobius"/>
    </source>
</evidence>
<keyword evidence="2" id="KW-0328">Glycosyltransferase</keyword>
<evidence type="ECO:0000256" key="1">
    <source>
        <dbReference type="ARBA" id="ARBA00006739"/>
    </source>
</evidence>
<evidence type="ECO:0000313" key="6">
    <source>
        <dbReference type="EMBL" id="PRY87654.1"/>
    </source>
</evidence>
<protein>
    <submittedName>
        <fullName evidence="6">Cellulose synthase/poly-beta-1,6-N-acetylglucosamine synthase-like glycosyltransferase</fullName>
    </submittedName>
</protein>
<dbReference type="InterPro" id="IPR029044">
    <property type="entry name" value="Nucleotide-diphossugar_trans"/>
</dbReference>
<dbReference type="Pfam" id="PF00535">
    <property type="entry name" value="Glycos_transf_2"/>
    <property type="match status" value="1"/>
</dbReference>
<dbReference type="PANTHER" id="PTHR43630">
    <property type="entry name" value="POLY-BETA-1,6-N-ACETYL-D-GLUCOSAMINE SYNTHASE"/>
    <property type="match status" value="1"/>
</dbReference>
<keyword evidence="7" id="KW-1185">Reference proteome</keyword>
<sequence length="374" mass="42496">MLTIYFLLAILYPVLLGRMKAIWEKSQRPIQLKGPSEMVTVIIPFRNEAENLPSIYRSVRALNYRPLQVLFVNDCSEDDSVFILSKLLAQTNEVDMSFEILHAQGIGKKSALHTGIQHACSEIILTTDADCDLPVFWVDLMVSSFIEKEVQLVAGPVISEGGTDFLRRFQQIEWASVLLATHTGFALRKPLMCSGANLAYRKSAFLEVDGYIGNEHIMSGDDEFLLKKVIRHFGVESVRYIKEEEVLVLTKAQASWSRLFSQKVRWASKWKLHQSAIHSFSSILPVLFQLIFLSSFVLLSQGKQGVIVFCFLWGAKMISEYWSLSFVLGSFSINQPRWSVNLTSIFHPIYVMRVVFGALLGKFDWKGRNSLDKP</sequence>
<dbReference type="InterPro" id="IPR001173">
    <property type="entry name" value="Glyco_trans_2-like"/>
</dbReference>
<comment type="caution">
    <text evidence="6">The sequence shown here is derived from an EMBL/GenBank/DDBJ whole genome shotgun (WGS) entry which is preliminary data.</text>
</comment>